<dbReference type="PANTHER" id="PTHR32134:SF169">
    <property type="entry name" value="FNIP REPEAT-CONTAINING PROTEIN-RELATED"/>
    <property type="match status" value="1"/>
</dbReference>
<dbReference type="InterPro" id="IPR032675">
    <property type="entry name" value="LRR_dom_sf"/>
</dbReference>
<name>A0ABQ5KNR1_9EUKA</name>
<dbReference type="Proteomes" id="UP001057375">
    <property type="component" value="Unassembled WGS sequence"/>
</dbReference>
<dbReference type="EMBL" id="BQXS01010153">
    <property type="protein sequence ID" value="GKT33163.1"/>
    <property type="molecule type" value="Genomic_DNA"/>
</dbReference>
<dbReference type="Gene3D" id="3.80.10.10">
    <property type="entry name" value="Ribonuclease Inhibitor"/>
    <property type="match status" value="4"/>
</dbReference>
<keyword evidence="3" id="KW-1185">Reference proteome</keyword>
<dbReference type="SUPFAM" id="SSF52058">
    <property type="entry name" value="L domain-like"/>
    <property type="match status" value="2"/>
</dbReference>
<comment type="caution">
    <text evidence="2">The sequence shown here is derived from an EMBL/GenBank/DDBJ whole genome shotgun (WGS) entry which is preliminary data.</text>
</comment>
<sequence length="1009" mass="107190">MEYGSSSVISGCIEDWYGTDCDKSCPVINSSVCGGTNGTCEESTHTCSCSSSYLGDACEYINFTDSDLEAYICDTASTLVTCVDDHITPSEMLNMTALDLSSLTTITDLTGLEFATNLTTLDLSNLSFDAATTEVIDNIPISVVTLSMDNADVAADTSFSTLIHLTTLSLVGNTSFNVSSSGFFPSTLTSIDISGCTGFTNLEYLPSSLEKITMVEMNASAGLDFSSMTSLNTIWASGNPNFDATSSGLFPSSLVYLDANQTSCSHVENLPSSLVSLYLDDVGVGASTSFAAFTGLETLSLVNSSSFNMSSSSQLPSSLKYLDLGGCSSFDGLSYLPTGLTTLSLDGVGIAADTSFVSFSSLTTLSVANNPLYNVASAGEFPSTITSLDISGCSSSSFNMSSSSQLPSSLKYLDLGGCSSFDGLSYLPTGLTTLSLDGFDDSVCCKQSSVQCCLSLYLDDVGVGASTSFAAFTGLETLSLVNSSSFNMSSSSQLPSSLKYLDLGGCSSFDGLSYLPTGLTTLSLDGVGIAADTSFVSFSSLTTLSVANNPLYNVASAGEFPSTITSLDISGCSSFDGLDYLPTDIEALYLDGIGLELAASMFSSFTTLYLLSIRENGINDVSPLVTESILPSTLTSLALDGNKFSDSDGVETALLSQFTNLVTVTTDDQEYECSAFATFSGHEVCREIIDGFWNVECWTGYYLDLETNSCLKACPTGYASNSDGECISIPAITFDNSIKCLACENQAHVIAAVNKGESEISCLCRAVWYGEDCTDLYDIYIPNYELRMYLCDLLGQGETLCNLTAFDMAEISGTLTVKNNSSISSIEGIEYLVSVGQLHAENTSLVDVTSLGQLTQISSVYLYSDDASSYPMNIADFSSFQYLNRIFYGYIYGNEEIYDISVFYRNVGMFLLGIANTTYSRYISVCHSESDSDYWDYLLSVFPIHFDSESVKESTLLPNSCSLNSSNYSCSGTDGCPSVVLNEVYNPISGIRECASIAKTDGSADTLDL</sequence>
<proteinExistence type="predicted"/>
<evidence type="ECO:0000313" key="3">
    <source>
        <dbReference type="Proteomes" id="UP001057375"/>
    </source>
</evidence>
<gene>
    <name evidence="2" type="ORF">ADUPG1_007161</name>
</gene>
<dbReference type="InterPro" id="IPR051251">
    <property type="entry name" value="STK_FNIP-Repeat"/>
</dbReference>
<feature type="domain" description="EGF-like" evidence="1">
    <location>
        <begin position="47"/>
        <end position="58"/>
    </location>
</feature>
<evidence type="ECO:0000259" key="1">
    <source>
        <dbReference type="PROSITE" id="PS00022"/>
    </source>
</evidence>
<evidence type="ECO:0000313" key="2">
    <source>
        <dbReference type="EMBL" id="GKT33163.1"/>
    </source>
</evidence>
<accession>A0ABQ5KNR1</accession>
<organism evidence="2 3">
    <name type="scientific">Aduncisulcus paluster</name>
    <dbReference type="NCBI Taxonomy" id="2918883"/>
    <lineage>
        <taxon>Eukaryota</taxon>
        <taxon>Metamonada</taxon>
        <taxon>Carpediemonas-like organisms</taxon>
        <taxon>Aduncisulcus</taxon>
    </lineage>
</organism>
<reference evidence="2" key="1">
    <citation type="submission" date="2022-03" db="EMBL/GenBank/DDBJ databases">
        <title>Draft genome sequence of Aduncisulcus paluster, a free-living microaerophilic Fornicata.</title>
        <authorList>
            <person name="Yuyama I."/>
            <person name="Kume K."/>
            <person name="Tamura T."/>
            <person name="Inagaki Y."/>
            <person name="Hashimoto T."/>
        </authorList>
    </citation>
    <scope>NUCLEOTIDE SEQUENCE</scope>
    <source>
        <strain evidence="2">NY0171</strain>
    </source>
</reference>
<dbReference type="PANTHER" id="PTHR32134">
    <property type="entry name" value="FNIP REPEAT-CONTAINING PROTEIN"/>
    <property type="match status" value="1"/>
</dbReference>
<protein>
    <recommendedName>
        <fullName evidence="1">EGF-like domain-containing protein</fullName>
    </recommendedName>
</protein>
<feature type="non-terminal residue" evidence="2">
    <location>
        <position position="1009"/>
    </location>
</feature>
<dbReference type="PROSITE" id="PS00022">
    <property type="entry name" value="EGF_1"/>
    <property type="match status" value="1"/>
</dbReference>
<dbReference type="InterPro" id="IPR000742">
    <property type="entry name" value="EGF"/>
</dbReference>